<gene>
    <name evidence="1" type="ORF">KPL71_009788</name>
</gene>
<evidence type="ECO:0000313" key="2">
    <source>
        <dbReference type="Proteomes" id="UP000829398"/>
    </source>
</evidence>
<accession>A0ACB8MHG5</accession>
<dbReference type="EMBL" id="CM039172">
    <property type="protein sequence ID" value="KAH9784864.1"/>
    <property type="molecule type" value="Genomic_DNA"/>
</dbReference>
<evidence type="ECO:0000313" key="1">
    <source>
        <dbReference type="EMBL" id="KAH9784864.1"/>
    </source>
</evidence>
<name>A0ACB8MHG5_CITSI</name>
<proteinExistence type="predicted"/>
<dbReference type="Proteomes" id="UP000829398">
    <property type="component" value="Chromosome 3"/>
</dbReference>
<organism evidence="1 2">
    <name type="scientific">Citrus sinensis</name>
    <name type="common">Sweet orange</name>
    <name type="synonym">Citrus aurantium var. sinensis</name>
    <dbReference type="NCBI Taxonomy" id="2711"/>
    <lineage>
        <taxon>Eukaryota</taxon>
        <taxon>Viridiplantae</taxon>
        <taxon>Streptophyta</taxon>
        <taxon>Embryophyta</taxon>
        <taxon>Tracheophyta</taxon>
        <taxon>Spermatophyta</taxon>
        <taxon>Magnoliopsida</taxon>
        <taxon>eudicotyledons</taxon>
        <taxon>Gunneridae</taxon>
        <taxon>Pentapetalae</taxon>
        <taxon>rosids</taxon>
        <taxon>malvids</taxon>
        <taxon>Sapindales</taxon>
        <taxon>Rutaceae</taxon>
        <taxon>Aurantioideae</taxon>
        <taxon>Citrus</taxon>
    </lineage>
</organism>
<comment type="caution">
    <text evidence="1">The sequence shown here is derived from an EMBL/GenBank/DDBJ whole genome shotgun (WGS) entry which is preliminary data.</text>
</comment>
<reference evidence="2" key="1">
    <citation type="journal article" date="2023" name="Hortic. Res.">
        <title>A chromosome-level phased genome enabling allele-level studies in sweet orange: a case study on citrus Huanglongbing tolerance.</title>
        <authorList>
            <person name="Wu B."/>
            <person name="Yu Q."/>
            <person name="Deng Z."/>
            <person name="Duan Y."/>
            <person name="Luo F."/>
            <person name="Gmitter F. Jr."/>
        </authorList>
    </citation>
    <scope>NUCLEOTIDE SEQUENCE [LARGE SCALE GENOMIC DNA]</scope>
    <source>
        <strain evidence="2">cv. Valencia</strain>
    </source>
</reference>
<keyword evidence="2" id="KW-1185">Reference proteome</keyword>
<sequence>MSLSCGGTANFVDSSNISWTSDREYINTGNTTTIDYIDGTSSTRAAVRFFPDSQGRTCYRLPVKNVSSLVLVRAKFLYKNYDGLNKPPSFSVSLGTAVTSAINLASDDPRIEEFVWPTIKDTILFCLHRVPDGGSPVISSLEIRPLPQGAYRNGTGDSPNKLLRKRYRINSGYTNGSIRYPSDPYDRIWDADEDYAPSHVSTGFNLLVGFSSSSIQESPPAAVLQTARVLARRDVMTYNFPVDTLADYYIVLYFAGILPVSPTFEVLINGDIAASNYTVRSSEAGALYFTWKGIKSLNITIKSIKFYPQVNALEVYEILDIPPETSSTTVSALQVIEQSTGLDLGWQDDPCSPKSWDHVGCEGNLVTSLELSGINLRNLSFNRLTSFGSSLGNLDSLQVLDLQNNSLQGTLPDGLGDLENLHLLNVENNKLEGTIPQSLNRDSLEVRTSGNLCLSFSTMTCNGVSSSSNPSIQTPQVTVVTNKKHSKSNHIAIILGATGGALFVLLLVSLAVFLYVRRRATDQVSYTTTTEMRNWNAARVFSHKEIKAATNNFKEVIGRGSFGSVYLGKLSDGKQVAVKVRFDRTQLGADSFINEVHLLSQIRHQNLVCLEGFCYEAKQQILVYEYLPGGSLADHLYGSNSKKFSLSWVRRLKIAVDAAKGLDYLHNGSEPRIIHRDVKCSNILLDKDMNAKVCDFGLSKQVIQADATHVTTVVKGTAGYLDPEYYSTQQLTEKSDVYSFGVVLLELICGREPLSHSGTPDSFNLVLWAKPYFQAGEFEIVDDSLKGSFDVESMKKAALIAVRSVERDASLRPTIAEILAELKEAYSIQLSYLAAHGHTS</sequence>
<protein>
    <submittedName>
        <fullName evidence="1">LRR receptor-like serine/threonine-protein kinase</fullName>
    </submittedName>
</protein>